<evidence type="ECO:0000313" key="1">
    <source>
        <dbReference type="EMBL" id="CAI9737393.1"/>
    </source>
</evidence>
<dbReference type="GO" id="GO:0003676">
    <property type="term" value="F:nucleic acid binding"/>
    <property type="evidence" value="ECO:0007669"/>
    <property type="project" value="InterPro"/>
</dbReference>
<proteinExistence type="predicted"/>
<evidence type="ECO:0008006" key="3">
    <source>
        <dbReference type="Google" id="ProtNLM"/>
    </source>
</evidence>
<dbReference type="Proteomes" id="UP001162480">
    <property type="component" value="Chromosome 20"/>
</dbReference>
<name>A0AA36FKH4_OCTVU</name>
<dbReference type="EMBL" id="OX597833">
    <property type="protein sequence ID" value="CAI9737393.1"/>
    <property type="molecule type" value="Genomic_DNA"/>
</dbReference>
<protein>
    <recommendedName>
        <fullName evidence="3">Tc1-like transposase DDE domain-containing protein</fullName>
    </recommendedName>
</protein>
<dbReference type="AlphaFoldDB" id="A0AA36FKH4"/>
<sequence length="115" mass="13759">MNSTWQQNILVNNFLFGEETCIIQQDGALFYTARRIKKYLGDKDIEILEPWPGNSPDLNPTENLRSILKIRVDREKPINIERLEALVQQEWWFVNRTNSIISFQHTYTNYERLEK</sequence>
<accession>A0AA36FKH4</accession>
<dbReference type="InterPro" id="IPR036397">
    <property type="entry name" value="RNaseH_sf"/>
</dbReference>
<keyword evidence="2" id="KW-1185">Reference proteome</keyword>
<organism evidence="1 2">
    <name type="scientific">Octopus vulgaris</name>
    <name type="common">Common octopus</name>
    <dbReference type="NCBI Taxonomy" id="6645"/>
    <lineage>
        <taxon>Eukaryota</taxon>
        <taxon>Metazoa</taxon>
        <taxon>Spiralia</taxon>
        <taxon>Lophotrochozoa</taxon>
        <taxon>Mollusca</taxon>
        <taxon>Cephalopoda</taxon>
        <taxon>Coleoidea</taxon>
        <taxon>Octopodiformes</taxon>
        <taxon>Octopoda</taxon>
        <taxon>Incirrata</taxon>
        <taxon>Octopodidae</taxon>
        <taxon>Octopus</taxon>
    </lineage>
</organism>
<reference evidence="1" key="1">
    <citation type="submission" date="2023-08" db="EMBL/GenBank/DDBJ databases">
        <authorList>
            <person name="Alioto T."/>
            <person name="Alioto T."/>
            <person name="Gomez Garrido J."/>
        </authorList>
    </citation>
    <scope>NUCLEOTIDE SEQUENCE</scope>
</reference>
<gene>
    <name evidence="1" type="ORF">OCTVUL_1B017893</name>
</gene>
<dbReference type="Gene3D" id="3.30.420.10">
    <property type="entry name" value="Ribonuclease H-like superfamily/Ribonuclease H"/>
    <property type="match status" value="1"/>
</dbReference>
<evidence type="ECO:0000313" key="2">
    <source>
        <dbReference type="Proteomes" id="UP001162480"/>
    </source>
</evidence>